<dbReference type="PATRIC" id="fig|1115809.3.peg.1338"/>
<proteinExistence type="predicted"/>
<feature type="compositionally biased region" description="Low complexity" evidence="1">
    <location>
        <begin position="2076"/>
        <end position="2108"/>
    </location>
</feature>
<accession>U2P6P1</accession>
<name>U2P6P1_9BACT</name>
<dbReference type="EMBL" id="AWEY01000023">
    <property type="protein sequence ID" value="ERK39379.1"/>
    <property type="molecule type" value="Genomic_DNA"/>
</dbReference>
<feature type="region of interest" description="Disordered" evidence="1">
    <location>
        <begin position="2255"/>
        <end position="2314"/>
    </location>
</feature>
<feature type="signal peptide" evidence="2">
    <location>
        <begin position="1"/>
        <end position="25"/>
    </location>
</feature>
<feature type="compositionally biased region" description="Polar residues" evidence="1">
    <location>
        <begin position="2151"/>
        <end position="2168"/>
    </location>
</feature>
<feature type="compositionally biased region" description="Gly residues" evidence="1">
    <location>
        <begin position="2273"/>
        <end position="2283"/>
    </location>
</feature>
<gene>
    <name evidence="3" type="ORF">HMPREF9135_1779</name>
</gene>
<evidence type="ECO:0000256" key="1">
    <source>
        <dbReference type="SAM" id="MobiDB-lite"/>
    </source>
</evidence>
<feature type="region of interest" description="Disordered" evidence="1">
    <location>
        <begin position="1111"/>
        <end position="1139"/>
    </location>
</feature>
<feature type="compositionally biased region" description="Basic and acidic residues" evidence="1">
    <location>
        <begin position="1130"/>
        <end position="1139"/>
    </location>
</feature>
<feature type="compositionally biased region" description="Basic and acidic residues" evidence="1">
    <location>
        <begin position="1476"/>
        <end position="1491"/>
    </location>
</feature>
<feature type="compositionally biased region" description="Polar residues" evidence="1">
    <location>
        <begin position="2057"/>
        <end position="2075"/>
    </location>
</feature>
<evidence type="ECO:0000313" key="3">
    <source>
        <dbReference type="EMBL" id="ERK39379.1"/>
    </source>
</evidence>
<evidence type="ECO:0000313" key="4">
    <source>
        <dbReference type="Proteomes" id="UP000016648"/>
    </source>
</evidence>
<reference evidence="3 4" key="1">
    <citation type="submission" date="2013-08" db="EMBL/GenBank/DDBJ databases">
        <authorList>
            <person name="Durkin A.S."/>
            <person name="Haft D.R."/>
            <person name="McCorrison J."/>
            <person name="Torralba M."/>
            <person name="Gillis M."/>
            <person name="Haft D.H."/>
            <person name="Methe B."/>
            <person name="Sutton G."/>
            <person name="Nelson K.E."/>
        </authorList>
    </citation>
    <scope>NUCLEOTIDE SEQUENCE [LARGE SCALE GENOMIC DNA]</scope>
    <source>
        <strain evidence="3 4">F0067</strain>
    </source>
</reference>
<keyword evidence="2" id="KW-0732">Signal</keyword>
<organism evidence="3 4">
    <name type="scientific">Segatella baroniae F0067</name>
    <dbReference type="NCBI Taxonomy" id="1115809"/>
    <lineage>
        <taxon>Bacteria</taxon>
        <taxon>Pseudomonadati</taxon>
        <taxon>Bacteroidota</taxon>
        <taxon>Bacteroidia</taxon>
        <taxon>Bacteroidales</taxon>
        <taxon>Prevotellaceae</taxon>
        <taxon>Segatella</taxon>
    </lineage>
</organism>
<feature type="region of interest" description="Disordered" evidence="1">
    <location>
        <begin position="2049"/>
        <end position="2169"/>
    </location>
</feature>
<feature type="region of interest" description="Disordered" evidence="1">
    <location>
        <begin position="1448"/>
        <end position="1491"/>
    </location>
</feature>
<dbReference type="Proteomes" id="UP000016648">
    <property type="component" value="Unassembled WGS sequence"/>
</dbReference>
<evidence type="ECO:0000256" key="2">
    <source>
        <dbReference type="SAM" id="SignalP"/>
    </source>
</evidence>
<keyword evidence="4" id="KW-1185">Reference proteome</keyword>
<comment type="caution">
    <text evidence="3">The sequence shown here is derived from an EMBL/GenBank/DDBJ whole genome shotgun (WGS) entry which is preliminary data.</text>
</comment>
<protein>
    <submittedName>
        <fullName evidence="3">Uncharacterized protein</fullName>
    </submittedName>
</protein>
<sequence>MNAMNSHLKRVFTTLTVLAALTFNAMGQGQVKIMVSPKYDPMPPSVLNYVGDPGKYFQISLENISDEVLNVYLGLELQQVTPSSGLSLSTPPEAMPQQPLVLLPHKLQVLDVVMQKQLFRHLNVNQLRMTGGVLSDYTRGIIGLLPEGTYSGQITAYRYQPGNRNPEVLSDPIMGHCMFNVCYSGSAPRFLQTFAPAPSTTWRNNRGRMVGNKKGTLIKGSGIHHSVRDGLHDDLLSQTQFDLSNPRLEWTPPMTACAGTRQYRYSLRVVKAVDGQTADEAMLYGADVYRRSGLMGTYCVLPTAIVQKIAHAPGLYVCQVTAEPIGGNVAEKNNYVLLQNGGKSELLVFNISETKTDTAQEETTPEQKDTVGTRKDSADALKDKYLIAQPVLKKPHPDTEDVRTLTLQTGDSICMAWKRPVISEALVADSDTISLNYKVEAWKWQTGQDEDALKQSKPFYEKNNITELADTISWNKIDKALGGSGRIRLRVTVNYPFGNDSIVIGEDEENYLDLTFITSVGERFPDCHPGASDAIKDKTLGDFSKDDLKDKTVKVGDFEMTVTKIEKTTVKINDQTKECYKGTGYVTWMLENAKIMINVKFDTLFINKDRQVYDGKVVSAQLDYNFIPYDLFDKWGLDFFGSVEKYGLKLNEYMAKEKDVARYYKWLQDGCMVVKNFINSEIGPLTLPLKLPKEINRTPIDIQILKMEFSPNSSWMNLMGLFVMPESDYTRNDVLVFGAPRQCIAPNKLFAEAGCLSLLSDVTVKDPGSQYAYTFKAPRKPSYAEDGCYVNWDADTLSSLAVDMEVNIPHMMKDDGKGNALEDVPYIVNVRTRMRSWSNWTATVAFDPFQVKGAPGYTFVPTGKGITFDHSTTFNAANFKLPKGYDLKKLGNGQTTAESWEGFYFDEFTIKFPTIVEVTSKKSDKGDKNKDKRLSLSVKNLYFDASGISFNISANNIVEFGTGKLGGWSLSLDEVYFDVLQNSFNKVGFNGKFGVPLLKQKGEDGKMEKGKIGYECSMSRAQNSGGSFKYTFKTQQVADELIFDAFLAKMKLDKDKTHFFVESENNKTRVELCMGGEISISGTKDKTFMGLHIPGVAFSGFRLANFKTPDSKRSVADNAGSANTNAAEGSGEKKNNVESDIKNSRKELAGESVYEYASPNGDFFFSLGQWKLASPRKKLGSFSFTLDDIGIRHDNKLIGLELEGSIGFMDDKLVAGAGVVLWGKIDLKDFDFDWDHCQFTKAIIKSGFGGVNVEGVFEMSENKLTVQGEEKKTHGYKGGLKINMKGLFDIDLEGSWGEAVRTKASGEEDTYAYSAFSVALNFGAAGIEIPPVRISGISGGFFINTDINKNPKYKSYGGMFGLTISTTGSDKLVTAPLSLTVIYDKDRNKLSNFIMQGDVYALYAENKEDALIKAKARFAYLNEEKEKSLTLNISVDANADMSGEYEKLTGKKLDGPSAGDGKADMNGFDANNSDDSGDKAEASGTRRDRESAAKLKMGVQIPIELKFTMKPDNYVGRFDTKWHFYLGKPQSSERCVFTYLDFQVGKSSSPVYLRCKHVADAYLCLGNELPDNGQLPPLPTKVQESLGTDSKVIQGRKATVKEFQGFQGEAKGGVMLGASITGELALNAVVCYADIEMIAGFDLSLKKLKTAKCGDGRPAGKNGYYANGQIYGYAFGEMGLMLNLWIFKGKLPIIEAGVGAVLKGGLPNPAWAYGKVKAKAKLLGGLVKFNGSIELKAGHVCMPTFTNPLDDINIFEDVQPGKDEKDTGWGNDSKVSVYTEARYTTNMTIDRQLRLVDEKAAYDKAKFDEDYMNYAKQSERVYVFHVDPAMKLEEFNSEKDTNPSAVYKLKNSTTNKESFTLTGLGRLNPNKFYKLTLSGYAKELRGGKEVDPVFNDSTTGFRDVHRAWRDTSIVYFRTGELPVEITQDVKLALPENKGWAYLNEASKPILSLCGSRSDKWKQGYQVQADLEVYNDNTHRWEIPDQKEVNVGCTFNGEFYPMNKNGKAVGLDEAIANEKAKKNGGNAAADNGSNKVKAAVLKGNGFTSDTSLAPLFNPGNTSNKPVSVKKSLNQGISSSKSASSRARLGQGKSSNGAASSGSGSKNNQQIDPNSIIKIEGSNKPSLNISAGNKAKMEEKKLGISEGKGGKPQVSSHGSKNNTSTSTTPAEDTWKVDTVKVVSYEGSKCRNIPMEEIVEANNRGDYKYIIWQLANNASFGRFVKAGKRYRLTIKQVDLEKQQRNVAEVKEAMKVFVAREQPSGSSSQSSNKPAGGRTGKTYGGSQKGRAAAAGRKGRGRNPQGHASAKIHTTQQEEKLDLGEYMKEYQKELSQTVGLDSLSSMMRTFKQTSNEADFTVGLYQSEFNTVNYNSFAATQGRGHYQTAAGGHKDEAIYSNLREVHYNNDRYDLATKNLNDVWSKDPALAIVYWSNYGTIGSVPMKKFQFSDSTYTNSPAMKVECLADARRDNNGHDGVYNLSAFGSQNILMNAVSKISIKPHGDECVPDAKGSNLSSHKEKAFEKLTEAFDEDLYTAQTMMYGLQRLKKMVLKYVGSKDYMLSSAQTWENRGKENREAVRKKLKLFCDVSGWNKGQKNGYGLVFKPSDLRFEGLRQKFMDHIYAYGYSQKPNVTIPYIQILYIYGLSVLPSGEFDGIRQDRRNDASRIIGLIDTNMTNSYVKSYDFNVFKVSGYNIANSKLDVRPSTLGQYRYIVEGWKKYSNTSW</sequence>
<feature type="chain" id="PRO_5004633564" evidence="2">
    <location>
        <begin position="26"/>
        <end position="2721"/>
    </location>
</feature>